<evidence type="ECO:0000313" key="1">
    <source>
        <dbReference type="EMBL" id="EDR13630.1"/>
    </source>
</evidence>
<dbReference type="RefSeq" id="XP_001876128.1">
    <property type="nucleotide sequence ID" value="XM_001876093.1"/>
</dbReference>
<protein>
    <submittedName>
        <fullName evidence="1">Predicted protein</fullName>
    </submittedName>
</protein>
<dbReference type="HOGENOM" id="CLU_2441228_0_0_1"/>
<dbReference type="InParanoid" id="B0CX87"/>
<accession>B0CX87</accession>
<dbReference type="KEGG" id="lbc:LACBIDRAFT_308802"/>
<organism evidence="2">
    <name type="scientific">Laccaria bicolor (strain S238N-H82 / ATCC MYA-4686)</name>
    <name type="common">Bicoloured deceiver</name>
    <name type="synonym">Laccaria laccata var. bicolor</name>
    <dbReference type="NCBI Taxonomy" id="486041"/>
    <lineage>
        <taxon>Eukaryota</taxon>
        <taxon>Fungi</taxon>
        <taxon>Dikarya</taxon>
        <taxon>Basidiomycota</taxon>
        <taxon>Agaricomycotina</taxon>
        <taxon>Agaricomycetes</taxon>
        <taxon>Agaricomycetidae</taxon>
        <taxon>Agaricales</taxon>
        <taxon>Agaricineae</taxon>
        <taxon>Hydnangiaceae</taxon>
        <taxon>Laccaria</taxon>
    </lineage>
</organism>
<dbReference type="AlphaFoldDB" id="B0CX87"/>
<keyword evidence="2" id="KW-1185">Reference proteome</keyword>
<gene>
    <name evidence="1" type="ORF">LACBIDRAFT_308802</name>
</gene>
<dbReference type="GeneID" id="6071214"/>
<sequence>MRRTSHRHWLSGHEQRLTDGTLTHFMHQPPLYTYHHQLMHCSTCACHLACVCHLTCSCQSLRPFGSIPITNGAGTTVTLAPSIAFSSPTT</sequence>
<dbReference type="EMBL" id="DS547093">
    <property type="protein sequence ID" value="EDR13630.1"/>
    <property type="molecule type" value="Genomic_DNA"/>
</dbReference>
<reference evidence="1 2" key="1">
    <citation type="journal article" date="2008" name="Nature">
        <title>The genome of Laccaria bicolor provides insights into mycorrhizal symbiosis.</title>
        <authorList>
            <person name="Martin F."/>
            <person name="Aerts A."/>
            <person name="Ahren D."/>
            <person name="Brun A."/>
            <person name="Danchin E.G.J."/>
            <person name="Duchaussoy F."/>
            <person name="Gibon J."/>
            <person name="Kohler A."/>
            <person name="Lindquist E."/>
            <person name="Pereda V."/>
            <person name="Salamov A."/>
            <person name="Shapiro H.J."/>
            <person name="Wuyts J."/>
            <person name="Blaudez D."/>
            <person name="Buee M."/>
            <person name="Brokstein P."/>
            <person name="Canbaeck B."/>
            <person name="Cohen D."/>
            <person name="Courty P.E."/>
            <person name="Coutinho P.M."/>
            <person name="Delaruelle C."/>
            <person name="Detter J.C."/>
            <person name="Deveau A."/>
            <person name="DiFazio S."/>
            <person name="Duplessis S."/>
            <person name="Fraissinet-Tachet L."/>
            <person name="Lucic E."/>
            <person name="Frey-Klett P."/>
            <person name="Fourrey C."/>
            <person name="Feussner I."/>
            <person name="Gay G."/>
            <person name="Grimwood J."/>
            <person name="Hoegger P.J."/>
            <person name="Jain P."/>
            <person name="Kilaru S."/>
            <person name="Labbe J."/>
            <person name="Lin Y.C."/>
            <person name="Legue V."/>
            <person name="Le Tacon F."/>
            <person name="Marmeisse R."/>
            <person name="Melayah D."/>
            <person name="Montanini B."/>
            <person name="Muratet M."/>
            <person name="Nehls U."/>
            <person name="Niculita-Hirzel H."/>
            <person name="Oudot-Le Secq M.P."/>
            <person name="Peter M."/>
            <person name="Quesneville H."/>
            <person name="Rajashekar B."/>
            <person name="Reich M."/>
            <person name="Rouhier N."/>
            <person name="Schmutz J."/>
            <person name="Yin T."/>
            <person name="Chalot M."/>
            <person name="Henrissat B."/>
            <person name="Kuees U."/>
            <person name="Lucas S."/>
            <person name="Van de Peer Y."/>
            <person name="Podila G.K."/>
            <person name="Polle A."/>
            <person name="Pukkila P.J."/>
            <person name="Richardson P.M."/>
            <person name="Rouze P."/>
            <person name="Sanders I.R."/>
            <person name="Stajich J.E."/>
            <person name="Tunlid A."/>
            <person name="Tuskan G."/>
            <person name="Grigoriev I.V."/>
        </authorList>
    </citation>
    <scope>NUCLEOTIDE SEQUENCE [LARGE SCALE GENOMIC DNA]</scope>
    <source>
        <strain evidence="2">S238N-H82 / ATCC MYA-4686</strain>
    </source>
</reference>
<name>B0CX87_LACBS</name>
<proteinExistence type="predicted"/>
<evidence type="ECO:0000313" key="2">
    <source>
        <dbReference type="Proteomes" id="UP000001194"/>
    </source>
</evidence>
<dbReference type="Proteomes" id="UP000001194">
    <property type="component" value="Unassembled WGS sequence"/>
</dbReference>